<reference evidence="1" key="1">
    <citation type="submission" date="2016-10" db="EMBL/GenBank/DDBJ databases">
        <title>Sequence of Gallionella enrichment culture.</title>
        <authorList>
            <person name="Poehlein A."/>
            <person name="Muehling M."/>
            <person name="Daniel R."/>
        </authorList>
    </citation>
    <scope>NUCLEOTIDE SEQUENCE</scope>
</reference>
<comment type="caution">
    <text evidence="1">The sequence shown here is derived from an EMBL/GenBank/DDBJ whole genome shotgun (WGS) entry which is preliminary data.</text>
</comment>
<name>A0A1J5S4F2_9ZZZZ</name>
<organism evidence="1">
    <name type="scientific">mine drainage metagenome</name>
    <dbReference type="NCBI Taxonomy" id="410659"/>
    <lineage>
        <taxon>unclassified sequences</taxon>
        <taxon>metagenomes</taxon>
        <taxon>ecological metagenomes</taxon>
    </lineage>
</organism>
<sequence length="214" mass="24682">MIATLGGNIANPSLHLPNSSDEIVEFWPNQKFDWNIQSMAYCIYVANPEINFIFPQNFPRAVHNLRFKHLQLIVMYWAIDKPTKGASSSIQLFSPPTEALAGLQLQEAVDFTYKLTETHIKQYELLPELLPDQLPKTWLQNTHVKVVLTKWHFKKFSYGLESNRDESLLRLKFNNEDGNEAVIDFTGEDITKFQESLNMAINSNPGLAMWKRQP</sequence>
<dbReference type="AlphaFoldDB" id="A0A1J5S4F2"/>
<protein>
    <submittedName>
        <fullName evidence="1">Uncharacterized protein</fullName>
    </submittedName>
</protein>
<proteinExistence type="predicted"/>
<dbReference type="EMBL" id="MLJW01000110">
    <property type="protein sequence ID" value="OIQ99124.1"/>
    <property type="molecule type" value="Genomic_DNA"/>
</dbReference>
<evidence type="ECO:0000313" key="1">
    <source>
        <dbReference type="EMBL" id="OIQ99124.1"/>
    </source>
</evidence>
<accession>A0A1J5S4F2</accession>
<gene>
    <name evidence="1" type="ORF">GALL_188610</name>
</gene>